<dbReference type="CDD" id="cd10442">
    <property type="entry name" value="GIY-YIG_PLEs"/>
    <property type="match status" value="1"/>
</dbReference>
<accession>A0A8J1L6H8</accession>
<dbReference type="KEGG" id="xla:121395238"/>
<dbReference type="RefSeq" id="XP_041424205.1">
    <property type="nucleotide sequence ID" value="XM_041568271.1"/>
</dbReference>
<dbReference type="AlphaFoldDB" id="A0A8J1L6H8"/>
<dbReference type="PROSITE" id="PS50164">
    <property type="entry name" value="GIY_YIG"/>
    <property type="match status" value="1"/>
</dbReference>
<dbReference type="GeneID" id="121395238"/>
<organism evidence="2 3">
    <name type="scientific">Xenopus laevis</name>
    <name type="common">African clawed frog</name>
    <dbReference type="NCBI Taxonomy" id="8355"/>
    <lineage>
        <taxon>Eukaryota</taxon>
        <taxon>Metazoa</taxon>
        <taxon>Chordata</taxon>
        <taxon>Craniata</taxon>
        <taxon>Vertebrata</taxon>
        <taxon>Euteleostomi</taxon>
        <taxon>Amphibia</taxon>
        <taxon>Batrachia</taxon>
        <taxon>Anura</taxon>
        <taxon>Pipoidea</taxon>
        <taxon>Pipidae</taxon>
        <taxon>Xenopodinae</taxon>
        <taxon>Xenopus</taxon>
        <taxon>Xenopus</taxon>
    </lineage>
</organism>
<reference evidence="3" key="1">
    <citation type="submission" date="2025-08" db="UniProtKB">
        <authorList>
            <consortium name="RefSeq"/>
        </authorList>
    </citation>
    <scope>IDENTIFICATION</scope>
    <source>
        <strain evidence="3">J_2021</strain>
        <tissue evidence="3">Erythrocytes</tissue>
    </source>
</reference>
<sequence length="346" mass="40267">MESSIKFTWTMDKNCISFLDVNIFRRGTKLETDLFRKTTDKNSILHFDSFHPHSLKCSLPYTQYSRVKRIVSDPHTYTKRIEEMTDRFKERGYPEDVLNKGLSLINNKSRAELLQPPSGNKTNENRIVFVSGFSTASKHVTKIIHKHWHLLTSCLSDIPAFQQPPLMAYKRARNLKDRLVRADIGPLKQQATRFLCNPKFGTFPCLNCTQCNSVTKGDVFYHPHSGKKYAIKNYYTCDSSYVVYLLKCHCGLLYIGETTQKVNDRISKHKSTIRKQLTALPVPAHFQEARHTVSQLRFQVIDSVEIPRRGGDRVLMLKKLEMRWIHRLDTIWPRGLNREYTPAIFI</sequence>
<dbReference type="InterPro" id="IPR000305">
    <property type="entry name" value="GIY-YIG_endonuc"/>
</dbReference>
<feature type="domain" description="GIY-YIG" evidence="1">
    <location>
        <begin position="239"/>
        <end position="338"/>
    </location>
</feature>
<name>A0A8J1L6H8_XENLA</name>
<dbReference type="OrthoDB" id="9906871at2759"/>
<dbReference type="PANTHER" id="PTHR21301">
    <property type="entry name" value="REVERSE TRANSCRIPTASE"/>
    <property type="match status" value="1"/>
</dbReference>
<evidence type="ECO:0000313" key="2">
    <source>
        <dbReference type="Proteomes" id="UP000186698"/>
    </source>
</evidence>
<dbReference type="PANTHER" id="PTHR21301:SF12">
    <property type="match status" value="1"/>
</dbReference>
<keyword evidence="2" id="KW-1185">Reference proteome</keyword>
<evidence type="ECO:0000259" key="1">
    <source>
        <dbReference type="PROSITE" id="PS50164"/>
    </source>
</evidence>
<protein>
    <submittedName>
        <fullName evidence="3">Uncharacterized protein LOC121395238</fullName>
    </submittedName>
</protein>
<dbReference type="Proteomes" id="UP000186698">
    <property type="component" value="Chromosome 6S"/>
</dbReference>
<evidence type="ECO:0000313" key="3">
    <source>
        <dbReference type="RefSeq" id="XP_041424205.1"/>
    </source>
</evidence>
<gene>
    <name evidence="3" type="primary">LOC121395238</name>
</gene>
<proteinExistence type="predicted"/>
<dbReference type="Pfam" id="PF26215">
    <property type="entry name" value="HTH_animal"/>
    <property type="match status" value="1"/>
</dbReference>
<dbReference type="InterPro" id="IPR058912">
    <property type="entry name" value="HTH_animal"/>
</dbReference>